<dbReference type="InterPro" id="IPR013813">
    <property type="entry name" value="Endoribo_LPSP/chorism_mut-like"/>
</dbReference>
<evidence type="ECO:0000313" key="1">
    <source>
        <dbReference type="EMBL" id="CAD8216624.1"/>
    </source>
</evidence>
<reference evidence="1" key="2">
    <citation type="submission" date="2021-01" db="EMBL/GenBank/DDBJ databases">
        <authorList>
            <person name="Corre E."/>
            <person name="Pelletier E."/>
            <person name="Niang G."/>
            <person name="Scheremetjew M."/>
            <person name="Finn R."/>
            <person name="Kale V."/>
            <person name="Holt S."/>
            <person name="Cochrane G."/>
            <person name="Meng A."/>
            <person name="Brown T."/>
            <person name="Cohen L."/>
        </authorList>
    </citation>
    <scope>NUCLEOTIDE SEQUENCE</scope>
    <source>
        <strain evidence="1">RCC251</strain>
    </source>
</reference>
<sequence>MSASLLGHQRLVQSKGAHARLLGSARTARPHAQRRVLRAYAGSASPEQRVQELGLVLDGRLPTNPQGVYHPVVLVGSLAHVSGQIPRLPDGSLMTGIAGDSASEEQAAQAAYEVGVTMLATLKNELGSLDRVKRIVKVNGYVACTPDFERQPAVMNALSNLFIDVFGPAGKSARSAVGVAALPLGITVEAEAIVEVDLE</sequence>
<evidence type="ECO:0000313" key="2">
    <source>
        <dbReference type="EMBL" id="GHP11301.1"/>
    </source>
</evidence>
<reference evidence="2" key="1">
    <citation type="submission" date="2020-10" db="EMBL/GenBank/DDBJ databases">
        <title>Unveiling of a novel bifunctional photoreceptor, Dualchrome1, isolated from a cosmopolitan green alga.</title>
        <authorList>
            <person name="Suzuki S."/>
            <person name="Kawachi M."/>
        </authorList>
    </citation>
    <scope>NUCLEOTIDE SEQUENCE</scope>
    <source>
        <strain evidence="2">NIES 2893</strain>
    </source>
</reference>
<dbReference type="InterPro" id="IPR006175">
    <property type="entry name" value="YjgF/YER057c/UK114"/>
</dbReference>
<organism evidence="1">
    <name type="scientific">Pycnococcus provasolii</name>
    <dbReference type="NCBI Taxonomy" id="41880"/>
    <lineage>
        <taxon>Eukaryota</taxon>
        <taxon>Viridiplantae</taxon>
        <taxon>Chlorophyta</taxon>
        <taxon>Pseudoscourfieldiophyceae</taxon>
        <taxon>Pseudoscourfieldiales</taxon>
        <taxon>Pycnococcaceae</taxon>
        <taxon>Pycnococcus</taxon>
    </lineage>
</organism>
<dbReference type="Gene3D" id="3.30.1330.40">
    <property type="entry name" value="RutC-like"/>
    <property type="match status" value="1"/>
</dbReference>
<proteinExistence type="predicted"/>
<dbReference type="OrthoDB" id="309640at2759"/>
<dbReference type="AlphaFoldDB" id="A0A6T5WFD6"/>
<dbReference type="SUPFAM" id="SSF55298">
    <property type="entry name" value="YjgF-like"/>
    <property type="match status" value="1"/>
</dbReference>
<dbReference type="Proteomes" id="UP000660262">
    <property type="component" value="Unassembled WGS sequence"/>
</dbReference>
<dbReference type="EMBL" id="HBDW01000112">
    <property type="protein sequence ID" value="CAD8216624.1"/>
    <property type="molecule type" value="Transcribed_RNA"/>
</dbReference>
<dbReference type="PANTHER" id="PTHR43760">
    <property type="entry name" value="ENDORIBONUCLEASE-RELATED"/>
    <property type="match status" value="1"/>
</dbReference>
<accession>A0A6T5WFD6</accession>
<evidence type="ECO:0000313" key="3">
    <source>
        <dbReference type="Proteomes" id="UP000660262"/>
    </source>
</evidence>
<dbReference type="PANTHER" id="PTHR43760:SF1">
    <property type="entry name" value="ENDORIBONUCLEASE L-PSP_CHORISMATE MUTASE-LIKE DOMAIN-CONTAINING PROTEIN"/>
    <property type="match status" value="1"/>
</dbReference>
<gene>
    <name evidence="1" type="ORF">PPRO1472_LOCUS64</name>
    <name evidence="2" type="ORF">PPROV_001002900</name>
</gene>
<dbReference type="InterPro" id="IPR035959">
    <property type="entry name" value="RutC-like_sf"/>
</dbReference>
<dbReference type="CDD" id="cd02199">
    <property type="entry name" value="YjgF_YER057c_UK114_like_1"/>
    <property type="match status" value="1"/>
</dbReference>
<protein>
    <submittedName>
        <fullName evidence="1">Uncharacterized protein</fullName>
    </submittedName>
</protein>
<name>A0A6T5WFD6_9CHLO</name>
<dbReference type="EMBL" id="BNJQ01000033">
    <property type="protein sequence ID" value="GHP11301.1"/>
    <property type="molecule type" value="Genomic_DNA"/>
</dbReference>
<keyword evidence="3" id="KW-1185">Reference proteome</keyword>
<dbReference type="Pfam" id="PF01042">
    <property type="entry name" value="Ribonuc_L-PSP"/>
    <property type="match status" value="1"/>
</dbReference>